<name>A0A1S8WYD4_OPIVI</name>
<protein>
    <recommendedName>
        <fullName evidence="4">Secreted protein</fullName>
    </recommendedName>
</protein>
<accession>A0A1S8WYD4</accession>
<evidence type="ECO:0000313" key="3">
    <source>
        <dbReference type="Proteomes" id="UP000243686"/>
    </source>
</evidence>
<organism evidence="2 3">
    <name type="scientific">Opisthorchis viverrini</name>
    <name type="common">Southeast Asian liver fluke</name>
    <dbReference type="NCBI Taxonomy" id="6198"/>
    <lineage>
        <taxon>Eukaryota</taxon>
        <taxon>Metazoa</taxon>
        <taxon>Spiralia</taxon>
        <taxon>Lophotrochozoa</taxon>
        <taxon>Platyhelminthes</taxon>
        <taxon>Trematoda</taxon>
        <taxon>Digenea</taxon>
        <taxon>Opisthorchiida</taxon>
        <taxon>Opisthorchiata</taxon>
        <taxon>Opisthorchiidae</taxon>
        <taxon>Opisthorchis</taxon>
    </lineage>
</organism>
<dbReference type="AlphaFoldDB" id="A0A1S8WYD4"/>
<keyword evidence="3" id="KW-1185">Reference proteome</keyword>
<evidence type="ECO:0000256" key="1">
    <source>
        <dbReference type="SAM" id="SignalP"/>
    </source>
</evidence>
<reference evidence="2 3" key="1">
    <citation type="submission" date="2015-03" db="EMBL/GenBank/DDBJ databases">
        <title>Draft genome of the nematode, Opisthorchis viverrini.</title>
        <authorList>
            <person name="Mitreva M."/>
        </authorList>
    </citation>
    <scope>NUCLEOTIDE SEQUENCE [LARGE SCALE GENOMIC DNA]</scope>
    <source>
        <strain evidence="2">Khon Kaen</strain>
    </source>
</reference>
<feature type="signal peptide" evidence="1">
    <location>
        <begin position="1"/>
        <end position="18"/>
    </location>
</feature>
<dbReference type="EMBL" id="KV893324">
    <property type="protein sequence ID" value="OON19411.1"/>
    <property type="molecule type" value="Genomic_DNA"/>
</dbReference>
<evidence type="ECO:0008006" key="4">
    <source>
        <dbReference type="Google" id="ProtNLM"/>
    </source>
</evidence>
<feature type="non-terminal residue" evidence="2">
    <location>
        <position position="135"/>
    </location>
</feature>
<evidence type="ECO:0000313" key="2">
    <source>
        <dbReference type="EMBL" id="OON19411.1"/>
    </source>
</evidence>
<feature type="chain" id="PRO_5013250072" description="Secreted protein" evidence="1">
    <location>
        <begin position="19"/>
        <end position="135"/>
    </location>
</feature>
<dbReference type="Proteomes" id="UP000243686">
    <property type="component" value="Unassembled WGS sequence"/>
</dbReference>
<gene>
    <name evidence="2" type="ORF">X801_04722</name>
</gene>
<sequence length="135" mass="15728">MLWRASLTVFIISSVCDAIVNTYPFDAPYSDVKREQEHALDHVSFRLTLRHKKPLGWQMGLFARCQLHKEDRGTVTMKVELFVHGLPQFLHKSPTDLLSWFVNWLFWVKMEPCNTTVDNGIEYKDSTAKSLKMVI</sequence>
<proteinExistence type="predicted"/>
<keyword evidence="1" id="KW-0732">Signal</keyword>